<dbReference type="CDD" id="cd03394">
    <property type="entry name" value="PAP2_like_5"/>
    <property type="match status" value="1"/>
</dbReference>
<protein>
    <submittedName>
        <fullName evidence="3">Phosphatase PAP2 family protein</fullName>
    </submittedName>
</protein>
<keyword evidence="1" id="KW-0732">Signal</keyword>
<evidence type="ECO:0000256" key="1">
    <source>
        <dbReference type="SAM" id="SignalP"/>
    </source>
</evidence>
<feature type="chain" id="PRO_5028818646" evidence="1">
    <location>
        <begin position="19"/>
        <end position="279"/>
    </location>
</feature>
<dbReference type="PANTHER" id="PTHR14969">
    <property type="entry name" value="SPHINGOSINE-1-PHOSPHATE PHOSPHOHYDROLASE"/>
    <property type="match status" value="1"/>
</dbReference>
<dbReference type="KEGG" id="mmab:HQ865_06850"/>
<evidence type="ECO:0000313" key="3">
    <source>
        <dbReference type="EMBL" id="QKJ29482.1"/>
    </source>
</evidence>
<sequence length="279" mass="30981">MKSYIFILLTFITLGAKAQTDTTKKVNIADTLKKDLFTAPDTVKHLHSRTASMIPPIAMISYGAGTFAIHPLRRFDKWIYREAIEHNPTPSTKMENVIQYSPVALVYGLNLVGVHGKNTFIDRTLIYVLAQGMMGASVFSLKHLTHRLRPDNSDFLSFPSGHTSNAFVGAEFMAQELGDKSIAYSVIGYGLGTTTGILRIYHQDHWLSDVIAGAGFGILSTKAAYLLYPYIRNRLFKAGREKEKNRDVPADLKKKDGNSSILLPSYQNGAVGLQFAMQF</sequence>
<dbReference type="Proteomes" id="UP000505355">
    <property type="component" value="Chromosome"/>
</dbReference>
<organism evidence="3 4">
    <name type="scientific">Mucilaginibacter mali</name>
    <dbReference type="NCBI Taxonomy" id="2740462"/>
    <lineage>
        <taxon>Bacteria</taxon>
        <taxon>Pseudomonadati</taxon>
        <taxon>Bacteroidota</taxon>
        <taxon>Sphingobacteriia</taxon>
        <taxon>Sphingobacteriales</taxon>
        <taxon>Sphingobacteriaceae</taxon>
        <taxon>Mucilaginibacter</taxon>
    </lineage>
</organism>
<dbReference type="Pfam" id="PF01569">
    <property type="entry name" value="PAP2"/>
    <property type="match status" value="1"/>
</dbReference>
<reference evidence="3 4" key="1">
    <citation type="submission" date="2020-05" db="EMBL/GenBank/DDBJ databases">
        <title>Mucilaginibacter mali sp. nov.</title>
        <authorList>
            <person name="Kim H.S."/>
            <person name="Lee K.C."/>
            <person name="Suh M.K."/>
            <person name="Kim J.-S."/>
            <person name="Han K.-I."/>
            <person name="Eom M.K."/>
            <person name="Shin Y.K."/>
            <person name="Lee J.-S."/>
        </authorList>
    </citation>
    <scope>NUCLEOTIDE SEQUENCE [LARGE SCALE GENOMIC DNA]</scope>
    <source>
        <strain evidence="3 4">G2-14</strain>
    </source>
</reference>
<feature type="domain" description="Phosphatidic acid phosphatase type 2/haloperoxidase" evidence="2">
    <location>
        <begin position="124"/>
        <end position="225"/>
    </location>
</feature>
<evidence type="ECO:0000313" key="4">
    <source>
        <dbReference type="Proteomes" id="UP000505355"/>
    </source>
</evidence>
<name>A0A7D4UJQ8_9SPHI</name>
<feature type="signal peptide" evidence="1">
    <location>
        <begin position="1"/>
        <end position="18"/>
    </location>
</feature>
<evidence type="ECO:0000259" key="2">
    <source>
        <dbReference type="SMART" id="SM00014"/>
    </source>
</evidence>
<accession>A0A7D4UJQ8</accession>
<dbReference type="SUPFAM" id="SSF48317">
    <property type="entry name" value="Acid phosphatase/Vanadium-dependent haloperoxidase"/>
    <property type="match status" value="1"/>
</dbReference>
<dbReference type="EMBL" id="CP054139">
    <property type="protein sequence ID" value="QKJ29482.1"/>
    <property type="molecule type" value="Genomic_DNA"/>
</dbReference>
<gene>
    <name evidence="3" type="ORF">HQ865_06850</name>
</gene>
<keyword evidence="4" id="KW-1185">Reference proteome</keyword>
<dbReference type="RefSeq" id="WP_173414175.1">
    <property type="nucleotide sequence ID" value="NZ_CP054139.1"/>
</dbReference>
<dbReference type="InterPro" id="IPR036938">
    <property type="entry name" value="PAP2/HPO_sf"/>
</dbReference>
<proteinExistence type="predicted"/>
<dbReference type="Gene3D" id="1.20.144.10">
    <property type="entry name" value="Phosphatidic acid phosphatase type 2/haloperoxidase"/>
    <property type="match status" value="1"/>
</dbReference>
<dbReference type="SMART" id="SM00014">
    <property type="entry name" value="acidPPc"/>
    <property type="match status" value="1"/>
</dbReference>
<dbReference type="PANTHER" id="PTHR14969:SF13">
    <property type="entry name" value="AT30094P"/>
    <property type="match status" value="1"/>
</dbReference>
<dbReference type="AlphaFoldDB" id="A0A7D4UJQ8"/>
<dbReference type="InterPro" id="IPR000326">
    <property type="entry name" value="PAP2/HPO"/>
</dbReference>